<name>A0A9N9E2X3_FUNMO</name>
<dbReference type="InterPro" id="IPR017946">
    <property type="entry name" value="PLC-like_Pdiesterase_TIM-brl"/>
</dbReference>
<accession>A0A9N9E2X3</accession>
<dbReference type="GO" id="GO:0006629">
    <property type="term" value="P:lipid metabolic process"/>
    <property type="evidence" value="ECO:0007669"/>
    <property type="project" value="InterPro"/>
</dbReference>
<dbReference type="PANTHER" id="PTHR13593:SF140">
    <property type="entry name" value="PLC-LIKE PHOSPHODIESTERASE"/>
    <property type="match status" value="1"/>
</dbReference>
<reference evidence="3" key="1">
    <citation type="submission" date="2021-06" db="EMBL/GenBank/DDBJ databases">
        <authorList>
            <person name="Kallberg Y."/>
            <person name="Tangrot J."/>
            <person name="Rosling A."/>
        </authorList>
    </citation>
    <scope>NUCLEOTIDE SEQUENCE</scope>
    <source>
        <strain evidence="3">87-6 pot B 2015</strain>
    </source>
</reference>
<feature type="compositionally biased region" description="Low complexity" evidence="1">
    <location>
        <begin position="306"/>
        <end position="316"/>
    </location>
</feature>
<comment type="caution">
    <text evidence="3">The sequence shown here is derived from an EMBL/GenBank/DDBJ whole genome shotgun (WGS) entry which is preliminary data.</text>
</comment>
<dbReference type="GO" id="GO:0008081">
    <property type="term" value="F:phosphoric diester hydrolase activity"/>
    <property type="evidence" value="ECO:0007669"/>
    <property type="project" value="InterPro"/>
</dbReference>
<dbReference type="PROSITE" id="PS50007">
    <property type="entry name" value="PIPLC_X_DOMAIN"/>
    <property type="match status" value="1"/>
</dbReference>
<feature type="chain" id="PRO_5040358473" evidence="2">
    <location>
        <begin position="21"/>
        <end position="349"/>
    </location>
</feature>
<dbReference type="Gene3D" id="3.20.20.190">
    <property type="entry name" value="Phosphatidylinositol (PI) phosphodiesterase"/>
    <property type="match status" value="1"/>
</dbReference>
<dbReference type="PANTHER" id="PTHR13593">
    <property type="match status" value="1"/>
</dbReference>
<dbReference type="InterPro" id="IPR051057">
    <property type="entry name" value="PI-PLC_domain"/>
</dbReference>
<feature type="signal peptide" evidence="2">
    <location>
        <begin position="1"/>
        <end position="20"/>
    </location>
</feature>
<evidence type="ECO:0000256" key="2">
    <source>
        <dbReference type="SAM" id="SignalP"/>
    </source>
</evidence>
<keyword evidence="4" id="KW-1185">Reference proteome</keyword>
<gene>
    <name evidence="3" type="ORF">FMOSSE_LOCUS12020</name>
</gene>
<dbReference type="EMBL" id="CAJVPP010005279">
    <property type="protein sequence ID" value="CAG8662674.1"/>
    <property type="molecule type" value="Genomic_DNA"/>
</dbReference>
<evidence type="ECO:0000256" key="1">
    <source>
        <dbReference type="SAM" id="MobiDB-lite"/>
    </source>
</evidence>
<sequence>MKVTSIVAFSITLLASVVDSQKACNGYAEFCDKLYSEIAYVMTHNSYAAGKQPAANQNFNVSTQLKDGVRGLMLDSIYPDDNPKEMHLCHGNCRLFDAGSAVDTLTTIAGWLNENPNEVVTIIWENTAKVPTSAFNDVYTQSGLDKFGHVQGVGKGWPSLAKMIDSGKRLVNFINPPSDGSIPWLMSEFDYVFETPFENEDPNGWQCTIDRPKGKEQPLYVLNHFLYNNFLPSDNQIQLPQPGLANVTNSASLADHAKKCQQTFNKIPNFIAVDFYDKGGNDGQNVFSIAADLNSVKYNQTPLGDGTTNNNNGSNNEKAKSAAQPNGGLRNVYTLIGLASVGTYVMFVL</sequence>
<dbReference type="Proteomes" id="UP000789375">
    <property type="component" value="Unassembled WGS sequence"/>
</dbReference>
<dbReference type="SUPFAM" id="SSF51695">
    <property type="entry name" value="PLC-like phosphodiesterases"/>
    <property type="match status" value="1"/>
</dbReference>
<evidence type="ECO:0000313" key="4">
    <source>
        <dbReference type="Proteomes" id="UP000789375"/>
    </source>
</evidence>
<organism evidence="3 4">
    <name type="scientific">Funneliformis mosseae</name>
    <name type="common">Endomycorrhizal fungus</name>
    <name type="synonym">Glomus mosseae</name>
    <dbReference type="NCBI Taxonomy" id="27381"/>
    <lineage>
        <taxon>Eukaryota</taxon>
        <taxon>Fungi</taxon>
        <taxon>Fungi incertae sedis</taxon>
        <taxon>Mucoromycota</taxon>
        <taxon>Glomeromycotina</taxon>
        <taxon>Glomeromycetes</taxon>
        <taxon>Glomerales</taxon>
        <taxon>Glomeraceae</taxon>
        <taxon>Funneliformis</taxon>
    </lineage>
</organism>
<protein>
    <submittedName>
        <fullName evidence="3">13480_t:CDS:1</fullName>
    </submittedName>
</protein>
<feature type="region of interest" description="Disordered" evidence="1">
    <location>
        <begin position="300"/>
        <end position="324"/>
    </location>
</feature>
<evidence type="ECO:0000313" key="3">
    <source>
        <dbReference type="EMBL" id="CAG8662674.1"/>
    </source>
</evidence>
<dbReference type="Pfam" id="PF26146">
    <property type="entry name" value="PI-PLC_X"/>
    <property type="match status" value="1"/>
</dbReference>
<proteinExistence type="predicted"/>
<dbReference type="AlphaFoldDB" id="A0A9N9E2X3"/>
<keyword evidence="2" id="KW-0732">Signal</keyword>